<dbReference type="PANTHER" id="PTHR33696">
    <property type="entry name" value="T22J18.15-RELATED"/>
    <property type="match status" value="1"/>
</dbReference>
<protein>
    <submittedName>
        <fullName evidence="1">Uncharacterized protein</fullName>
    </submittedName>
</protein>
<dbReference type="EMBL" id="JARYMX010000001">
    <property type="protein sequence ID" value="KAJ9564183.1"/>
    <property type="molecule type" value="Genomic_DNA"/>
</dbReference>
<comment type="caution">
    <text evidence="1">The sequence shown here is derived from an EMBL/GenBank/DDBJ whole genome shotgun (WGS) entry which is preliminary data.</text>
</comment>
<name>A0AA38TW04_9ASTR</name>
<dbReference type="AlphaFoldDB" id="A0AA38TW04"/>
<sequence length="149" mass="17012">MSHKKSNSRIHVPFSWEKMPGVPKFMASPMCSLLAGNNRDQAQKKMALPLPPGSFGQLPVTRSSSNRMLSWEEDPFHAAIIECTKDCHDHNCKDNNQETMKMRFQQPRIRIRKCFLSASCKQSFDIEEGSLLIKPSNSAACNIVRRYRV</sequence>
<proteinExistence type="predicted"/>
<accession>A0AA38TW04</accession>
<gene>
    <name evidence="1" type="ORF">OSB04_000149</name>
</gene>
<dbReference type="Proteomes" id="UP001172457">
    <property type="component" value="Chromosome 1"/>
</dbReference>
<organism evidence="1 2">
    <name type="scientific">Centaurea solstitialis</name>
    <name type="common">yellow star-thistle</name>
    <dbReference type="NCBI Taxonomy" id="347529"/>
    <lineage>
        <taxon>Eukaryota</taxon>
        <taxon>Viridiplantae</taxon>
        <taxon>Streptophyta</taxon>
        <taxon>Embryophyta</taxon>
        <taxon>Tracheophyta</taxon>
        <taxon>Spermatophyta</taxon>
        <taxon>Magnoliopsida</taxon>
        <taxon>eudicotyledons</taxon>
        <taxon>Gunneridae</taxon>
        <taxon>Pentapetalae</taxon>
        <taxon>asterids</taxon>
        <taxon>campanulids</taxon>
        <taxon>Asterales</taxon>
        <taxon>Asteraceae</taxon>
        <taxon>Carduoideae</taxon>
        <taxon>Cardueae</taxon>
        <taxon>Centaureinae</taxon>
        <taxon>Centaurea</taxon>
    </lineage>
</organism>
<evidence type="ECO:0000313" key="1">
    <source>
        <dbReference type="EMBL" id="KAJ9564183.1"/>
    </source>
</evidence>
<evidence type="ECO:0000313" key="2">
    <source>
        <dbReference type="Proteomes" id="UP001172457"/>
    </source>
</evidence>
<reference evidence="1" key="1">
    <citation type="submission" date="2023-03" db="EMBL/GenBank/DDBJ databases">
        <title>Chromosome-scale reference genome and RAD-based genetic map of yellow starthistle (Centaurea solstitialis) reveal putative structural variation and QTLs associated with invader traits.</title>
        <authorList>
            <person name="Reatini B."/>
            <person name="Cang F.A."/>
            <person name="Jiang Q."/>
            <person name="Mckibben M.T.W."/>
            <person name="Barker M.S."/>
            <person name="Rieseberg L.H."/>
            <person name="Dlugosch K.M."/>
        </authorList>
    </citation>
    <scope>NUCLEOTIDE SEQUENCE</scope>
    <source>
        <strain evidence="1">CAN-66</strain>
        <tissue evidence="1">Leaf</tissue>
    </source>
</reference>
<dbReference type="PANTHER" id="PTHR33696:SF1">
    <property type="entry name" value="T22J18.15"/>
    <property type="match status" value="1"/>
</dbReference>
<keyword evidence="2" id="KW-1185">Reference proteome</keyword>